<dbReference type="RefSeq" id="WP_023067842.1">
    <property type="nucleotide sequence ID" value="NZ_AUZM01000046.1"/>
</dbReference>
<feature type="signal peptide" evidence="2">
    <location>
        <begin position="1"/>
        <end position="22"/>
    </location>
</feature>
<feature type="region of interest" description="Disordered" evidence="1">
    <location>
        <begin position="28"/>
        <end position="76"/>
    </location>
</feature>
<gene>
    <name evidence="3" type="ORF">M595_4132</name>
</gene>
<dbReference type="PROSITE" id="PS51257">
    <property type="entry name" value="PROKAR_LIPOPROTEIN"/>
    <property type="match status" value="1"/>
</dbReference>
<organism evidence="3 4">
    <name type="scientific">Lyngbya aestuarii BL J</name>
    <dbReference type="NCBI Taxonomy" id="1348334"/>
    <lineage>
        <taxon>Bacteria</taxon>
        <taxon>Bacillati</taxon>
        <taxon>Cyanobacteriota</taxon>
        <taxon>Cyanophyceae</taxon>
        <taxon>Oscillatoriophycideae</taxon>
        <taxon>Oscillatoriales</taxon>
        <taxon>Microcoleaceae</taxon>
        <taxon>Lyngbya</taxon>
    </lineage>
</organism>
<protein>
    <submittedName>
        <fullName evidence="3">YtkA-like family protein</fullName>
    </submittedName>
</protein>
<feature type="chain" id="PRO_5004687033" evidence="2">
    <location>
        <begin position="23"/>
        <end position="299"/>
    </location>
</feature>
<comment type="caution">
    <text evidence="3">The sequence shown here is derived from an EMBL/GenBank/DDBJ whole genome shotgun (WGS) entry which is preliminary data.</text>
</comment>
<dbReference type="EMBL" id="AUZM01000046">
    <property type="protein sequence ID" value="ERT05903.1"/>
    <property type="molecule type" value="Genomic_DNA"/>
</dbReference>
<feature type="compositionally biased region" description="Polar residues" evidence="1">
    <location>
        <begin position="28"/>
        <end position="47"/>
    </location>
</feature>
<proteinExistence type="predicted"/>
<evidence type="ECO:0000256" key="1">
    <source>
        <dbReference type="SAM" id="MobiDB-lite"/>
    </source>
</evidence>
<dbReference type="PATRIC" id="fig|1348334.3.peg.3997"/>
<name>U7QDK6_9CYAN</name>
<evidence type="ECO:0000256" key="2">
    <source>
        <dbReference type="SAM" id="SignalP"/>
    </source>
</evidence>
<accession>U7QDK6</accession>
<keyword evidence="2" id="KW-0732">Signal</keyword>
<sequence length="299" mass="33410">MNRFLISLFAVPSLLTLIQSCAVNSPSKDASTQAQQTHQMNHNSGDNLSAHHQSSTHSHSNHSSESASLTKAQLTKPSQIAVNQPQTFLIEIQDKTGKPITDFETFQEQLMHLIVVSEDLDVFEHLHPEYDGDGLFQVEITFPKPGSYTLVTDYKPSRMSEEITLLNAQVPGVQLTSSVKINENMSQILEDTQITLTSSQPVLQSGQEVTLKFNLKDAKTNQPINDLKPYLGEQGHLVIFKQSNPLTKADYIHAHALKNTPPDEVHFMTNFPKPGTYKVWGQFNRNGKIITSSFWVKVS</sequence>
<reference evidence="3 4" key="1">
    <citation type="journal article" date="2013" name="Front. Microbiol.">
        <title>Comparative genomic analyses of the cyanobacterium, Lyngbya aestuarii BL J, a powerful hydrogen producer.</title>
        <authorList>
            <person name="Kothari A."/>
            <person name="Vaughn M."/>
            <person name="Garcia-Pichel F."/>
        </authorList>
    </citation>
    <scope>NUCLEOTIDE SEQUENCE [LARGE SCALE GENOMIC DNA]</scope>
    <source>
        <strain evidence="3 4">BL J</strain>
    </source>
</reference>
<evidence type="ECO:0000313" key="3">
    <source>
        <dbReference type="EMBL" id="ERT05903.1"/>
    </source>
</evidence>
<keyword evidence="4" id="KW-1185">Reference proteome</keyword>
<dbReference type="OrthoDB" id="128043at2"/>
<dbReference type="AlphaFoldDB" id="U7QDK6"/>
<feature type="compositionally biased region" description="Low complexity" evidence="1">
    <location>
        <begin position="50"/>
        <end position="68"/>
    </location>
</feature>
<evidence type="ECO:0000313" key="4">
    <source>
        <dbReference type="Proteomes" id="UP000017127"/>
    </source>
</evidence>
<dbReference type="Proteomes" id="UP000017127">
    <property type="component" value="Unassembled WGS sequence"/>
</dbReference>